<evidence type="ECO:0000313" key="2">
    <source>
        <dbReference type="EMBL" id="MPY39846.1"/>
    </source>
</evidence>
<dbReference type="OrthoDB" id="4282035at2"/>
<protein>
    <recommendedName>
        <fullName evidence="4">DUF11 domain-containing protein</fullName>
    </recommendedName>
</protein>
<keyword evidence="1" id="KW-1133">Transmembrane helix</keyword>
<dbReference type="RefSeq" id="WP_152781742.1">
    <property type="nucleotide sequence ID" value="NZ_BAABEQ010000039.1"/>
</dbReference>
<keyword evidence="1" id="KW-0472">Membrane</keyword>
<dbReference type="Proteomes" id="UP000326979">
    <property type="component" value="Unassembled WGS sequence"/>
</dbReference>
<evidence type="ECO:0000256" key="1">
    <source>
        <dbReference type="SAM" id="Phobius"/>
    </source>
</evidence>
<keyword evidence="1" id="KW-0812">Transmembrane</keyword>
<sequence>MTVEVPATYYTQVTDPTRVELPVTVDAGSGSSVLGATLTVDASEVRGKVRLYAKRNCTEGAVYVFTCRLTSSHQRYRLYDLVVLGADKAAEPGAHGTVRFSFTGPDGRRAEARTVMTAGTPKLWGKKLSIEDAPAGKPVEIWGGVLNRGPIAASGFGVTVTSSRMVLDRRYGNCRYAESGPSRAYCFFDTRVEPGEAYAFDAPFVVEGGEELTKTSVSMSIFAPGQDAGPYFNEDEYTVPGTGPRLGLKPTEPKGFAQLSGHIPIDTDQRVDVQAVAGDLRGTPGDVVRLEVGLRNTGPGRIDARYFRYEIVPPEGITLIPPEKPSPDPEADESPYWVCSPWEPGEERYVCGGKGLGPGASETQVLRFRIDERSTGTGHVKVVFKGGYAERDSDKGNNVAKITVKVTGAGDGEDRSTDGRSGGLGWSLVAGTGLLGVLALAAVVPYGVRRFHRRG</sequence>
<name>A0A5N8VYT4_9ACTN</name>
<reference evidence="2 3" key="1">
    <citation type="submission" date="2019-07" db="EMBL/GenBank/DDBJ databases">
        <title>New species of Amycolatopsis and Streptomyces.</title>
        <authorList>
            <person name="Duangmal K."/>
            <person name="Teo W.F.A."/>
            <person name="Lipun K."/>
        </authorList>
    </citation>
    <scope>NUCLEOTIDE SEQUENCE [LARGE SCALE GENOMIC DNA]</scope>
    <source>
        <strain evidence="2 3">TISTR 2346</strain>
    </source>
</reference>
<gene>
    <name evidence="2" type="ORF">FNH04_07905</name>
</gene>
<evidence type="ECO:0008006" key="4">
    <source>
        <dbReference type="Google" id="ProtNLM"/>
    </source>
</evidence>
<keyword evidence="3" id="KW-1185">Reference proteome</keyword>
<accession>A0A5N8VYT4</accession>
<dbReference type="EMBL" id="VJZE01000034">
    <property type="protein sequence ID" value="MPY39846.1"/>
    <property type="molecule type" value="Genomic_DNA"/>
</dbReference>
<feature type="transmembrane region" description="Helical" evidence="1">
    <location>
        <begin position="424"/>
        <end position="448"/>
    </location>
</feature>
<comment type="caution">
    <text evidence="2">The sequence shown here is derived from an EMBL/GenBank/DDBJ whole genome shotgun (WGS) entry which is preliminary data.</text>
</comment>
<dbReference type="AlphaFoldDB" id="A0A5N8VYT4"/>
<evidence type="ECO:0000313" key="3">
    <source>
        <dbReference type="Proteomes" id="UP000326979"/>
    </source>
</evidence>
<proteinExistence type="predicted"/>
<organism evidence="2 3">
    <name type="scientific">Streptomyces phyllanthi</name>
    <dbReference type="NCBI Taxonomy" id="1803180"/>
    <lineage>
        <taxon>Bacteria</taxon>
        <taxon>Bacillati</taxon>
        <taxon>Actinomycetota</taxon>
        <taxon>Actinomycetes</taxon>
        <taxon>Kitasatosporales</taxon>
        <taxon>Streptomycetaceae</taxon>
        <taxon>Streptomyces</taxon>
    </lineage>
</organism>